<dbReference type="GeneID" id="70124444"/>
<gene>
    <name evidence="1" type="ORF">BKA67DRAFT_218700</name>
</gene>
<accession>A0A9P9A371</accession>
<proteinExistence type="predicted"/>
<organism evidence="1 2">
    <name type="scientific">Truncatella angustata</name>
    <dbReference type="NCBI Taxonomy" id="152316"/>
    <lineage>
        <taxon>Eukaryota</taxon>
        <taxon>Fungi</taxon>
        <taxon>Dikarya</taxon>
        <taxon>Ascomycota</taxon>
        <taxon>Pezizomycotina</taxon>
        <taxon>Sordariomycetes</taxon>
        <taxon>Xylariomycetidae</taxon>
        <taxon>Amphisphaeriales</taxon>
        <taxon>Sporocadaceae</taxon>
        <taxon>Truncatella</taxon>
    </lineage>
</organism>
<protein>
    <submittedName>
        <fullName evidence="1">Uncharacterized protein</fullName>
    </submittedName>
</protein>
<dbReference type="Proteomes" id="UP000758603">
    <property type="component" value="Unassembled WGS sequence"/>
</dbReference>
<evidence type="ECO:0000313" key="2">
    <source>
        <dbReference type="Proteomes" id="UP000758603"/>
    </source>
</evidence>
<dbReference type="AlphaFoldDB" id="A0A9P9A371"/>
<name>A0A9P9A371_9PEZI</name>
<reference evidence="1" key="1">
    <citation type="journal article" date="2021" name="Nat. Commun.">
        <title>Genetic determinants of endophytism in the Arabidopsis root mycobiome.</title>
        <authorList>
            <person name="Mesny F."/>
            <person name="Miyauchi S."/>
            <person name="Thiergart T."/>
            <person name="Pickel B."/>
            <person name="Atanasova L."/>
            <person name="Karlsson M."/>
            <person name="Huettel B."/>
            <person name="Barry K.W."/>
            <person name="Haridas S."/>
            <person name="Chen C."/>
            <person name="Bauer D."/>
            <person name="Andreopoulos W."/>
            <person name="Pangilinan J."/>
            <person name="LaButti K."/>
            <person name="Riley R."/>
            <person name="Lipzen A."/>
            <person name="Clum A."/>
            <person name="Drula E."/>
            <person name="Henrissat B."/>
            <person name="Kohler A."/>
            <person name="Grigoriev I.V."/>
            <person name="Martin F.M."/>
            <person name="Hacquard S."/>
        </authorList>
    </citation>
    <scope>NUCLEOTIDE SEQUENCE</scope>
    <source>
        <strain evidence="1">MPI-SDFR-AT-0073</strain>
    </source>
</reference>
<sequence>MGKSTTQLKRRKITRRNRQYRVTHENVYEVASRLKQNALVSESDKGKLVQFLTTLLRMTQFPYYAASNDQRIIKSFQVINNIVNDRTARFWRIRIAFWRLAQMDKDLMTRIQLERDNGTLGNRESQSNRTIATGIQGEASMLSTRQLLAHQRSARRWTNFSQNSLIPLLFAAPGRTEIIIF</sequence>
<comment type="caution">
    <text evidence="1">The sequence shown here is derived from an EMBL/GenBank/DDBJ whole genome shotgun (WGS) entry which is preliminary data.</text>
</comment>
<dbReference type="EMBL" id="JAGPXC010000002">
    <property type="protein sequence ID" value="KAH6658640.1"/>
    <property type="molecule type" value="Genomic_DNA"/>
</dbReference>
<keyword evidence="2" id="KW-1185">Reference proteome</keyword>
<dbReference type="RefSeq" id="XP_045962874.1">
    <property type="nucleotide sequence ID" value="XM_046095551.1"/>
</dbReference>
<evidence type="ECO:0000313" key="1">
    <source>
        <dbReference type="EMBL" id="KAH6658640.1"/>
    </source>
</evidence>